<feature type="compositionally biased region" description="Basic and acidic residues" evidence="1">
    <location>
        <begin position="128"/>
        <end position="145"/>
    </location>
</feature>
<feature type="compositionally biased region" description="Low complexity" evidence="1">
    <location>
        <begin position="313"/>
        <end position="323"/>
    </location>
</feature>
<dbReference type="OrthoDB" id="3541283at2759"/>
<feature type="compositionally biased region" description="Polar residues" evidence="1">
    <location>
        <begin position="106"/>
        <end position="120"/>
    </location>
</feature>
<feature type="region of interest" description="Disordered" evidence="1">
    <location>
        <begin position="262"/>
        <end position="323"/>
    </location>
</feature>
<organism evidence="2 3">
    <name type="scientific">Hyaloscypha variabilis (strain UAMH 11265 / GT02V1 / F)</name>
    <name type="common">Meliniomyces variabilis</name>
    <dbReference type="NCBI Taxonomy" id="1149755"/>
    <lineage>
        <taxon>Eukaryota</taxon>
        <taxon>Fungi</taxon>
        <taxon>Dikarya</taxon>
        <taxon>Ascomycota</taxon>
        <taxon>Pezizomycotina</taxon>
        <taxon>Leotiomycetes</taxon>
        <taxon>Helotiales</taxon>
        <taxon>Hyaloscyphaceae</taxon>
        <taxon>Hyaloscypha</taxon>
        <taxon>Hyaloscypha variabilis</taxon>
    </lineage>
</organism>
<reference evidence="2 3" key="1">
    <citation type="submission" date="2016-04" db="EMBL/GenBank/DDBJ databases">
        <title>A degradative enzymes factory behind the ericoid mycorrhizal symbiosis.</title>
        <authorList>
            <consortium name="DOE Joint Genome Institute"/>
            <person name="Martino E."/>
            <person name="Morin E."/>
            <person name="Grelet G."/>
            <person name="Kuo A."/>
            <person name="Kohler A."/>
            <person name="Daghino S."/>
            <person name="Barry K."/>
            <person name="Choi C."/>
            <person name="Cichocki N."/>
            <person name="Clum A."/>
            <person name="Copeland A."/>
            <person name="Hainaut M."/>
            <person name="Haridas S."/>
            <person name="Labutti K."/>
            <person name="Lindquist E."/>
            <person name="Lipzen A."/>
            <person name="Khouja H.-R."/>
            <person name="Murat C."/>
            <person name="Ohm R."/>
            <person name="Olson A."/>
            <person name="Spatafora J."/>
            <person name="Veneault-Fourrey C."/>
            <person name="Henrissat B."/>
            <person name="Grigoriev I."/>
            <person name="Martin F."/>
            <person name="Perotto S."/>
        </authorList>
    </citation>
    <scope>NUCLEOTIDE SEQUENCE [LARGE SCALE GENOMIC DNA]</scope>
    <source>
        <strain evidence="2 3">F</strain>
    </source>
</reference>
<accession>A0A2J6RUD7</accession>
<sequence length="564" mass="62823">MDSAAANTQSRESSTAFESPTYEISYGADHTLQWNPPQGSKELAIALSYHYPLERDLESKMRAATKKFLKAEAKKRKSPGWNAVVQKVKTVLAGAGGTMRHEKESSPTIMSTSVSQTNLSPWAKRHDRGMGNRNPRERPASRQEPENAQVSGSNNQPLLLQHANEAGQNVDYDHVSPPQQSSPRPLQILKWDPSANRFAKRKKRRYGKEEGSKVAANRGNACADHQRKKMKCDPEICPHNKQNLKFDCLTNGEAIFQESRLDLPGDLGQGTSDRMVFPSDFSSTPKDNSAQPPGNTHSIRAQPDHESFTAHESTTSQSTGIGTTEHFAPAQAITIPEDPSLSKLGSDSLEGWAWDPHFFFQPEINDHAHAQHESASYSHTPSFGRLSPEGAFVTDPPYINHATKPYRGRDRVVSQGQVDQQCNTRPPDASQPVISLEEYRAELHLDHGEVISPRLLHQGVLGYIEPSTYNTLGNTNSIESYHPTTMPRQNWSYRINSEPTIRYLGCRPGIPRTLQITRDSLYGSPNELSESSSKHELALDCLAIPEDEHRISKQDLARRLLFSA</sequence>
<evidence type="ECO:0000313" key="2">
    <source>
        <dbReference type="EMBL" id="PMD42131.1"/>
    </source>
</evidence>
<dbReference type="EMBL" id="KZ613943">
    <property type="protein sequence ID" value="PMD42131.1"/>
    <property type="molecule type" value="Genomic_DNA"/>
</dbReference>
<feature type="compositionally biased region" description="Low complexity" evidence="1">
    <location>
        <begin position="176"/>
        <end position="187"/>
    </location>
</feature>
<feature type="region of interest" description="Disordered" evidence="1">
    <location>
        <begin position="95"/>
        <end position="154"/>
    </location>
</feature>
<gene>
    <name evidence="2" type="ORF">L207DRAFT_631970</name>
</gene>
<dbReference type="Proteomes" id="UP000235786">
    <property type="component" value="Unassembled WGS sequence"/>
</dbReference>
<evidence type="ECO:0000256" key="1">
    <source>
        <dbReference type="SAM" id="MobiDB-lite"/>
    </source>
</evidence>
<feature type="region of interest" description="Disordered" evidence="1">
    <location>
        <begin position="169"/>
        <end position="222"/>
    </location>
</feature>
<protein>
    <submittedName>
        <fullName evidence="2">Uncharacterized protein</fullName>
    </submittedName>
</protein>
<evidence type="ECO:0000313" key="3">
    <source>
        <dbReference type="Proteomes" id="UP000235786"/>
    </source>
</evidence>
<feature type="compositionally biased region" description="Polar residues" evidence="1">
    <location>
        <begin position="280"/>
        <end position="299"/>
    </location>
</feature>
<keyword evidence="3" id="KW-1185">Reference proteome</keyword>
<name>A0A2J6RUD7_HYAVF</name>
<proteinExistence type="predicted"/>
<dbReference type="AlphaFoldDB" id="A0A2J6RUD7"/>